<keyword evidence="10" id="KW-1185">Reference proteome</keyword>
<dbReference type="Proteomes" id="UP000887566">
    <property type="component" value="Unplaced"/>
</dbReference>
<keyword evidence="6" id="KW-0804">Transcription</keyword>
<dbReference type="InterPro" id="IPR050359">
    <property type="entry name" value="bHLH_transcription_factors"/>
</dbReference>
<evidence type="ECO:0000256" key="8">
    <source>
        <dbReference type="SAM" id="MobiDB-lite"/>
    </source>
</evidence>
<evidence type="ECO:0000313" key="11">
    <source>
        <dbReference type="WBParaSite" id="PSAMB.scaffold107size78742.g2034.t1"/>
    </source>
</evidence>
<dbReference type="GO" id="GO:0005634">
    <property type="term" value="C:nucleus"/>
    <property type="evidence" value="ECO:0007669"/>
    <property type="project" value="TreeGrafter"/>
</dbReference>
<evidence type="ECO:0000313" key="10">
    <source>
        <dbReference type="Proteomes" id="UP000887566"/>
    </source>
</evidence>
<dbReference type="CDD" id="cd11427">
    <property type="entry name" value="bHLH_TS_NeuroD"/>
    <property type="match status" value="1"/>
</dbReference>
<evidence type="ECO:0000256" key="3">
    <source>
        <dbReference type="ARBA" id="ARBA00022902"/>
    </source>
</evidence>
<dbReference type="Pfam" id="PF12533">
    <property type="entry name" value="Neuro_bHLH"/>
    <property type="match status" value="1"/>
</dbReference>
<dbReference type="GO" id="GO:0000981">
    <property type="term" value="F:DNA-binding transcription factor activity, RNA polymerase II-specific"/>
    <property type="evidence" value="ECO:0007669"/>
    <property type="project" value="TreeGrafter"/>
</dbReference>
<dbReference type="SMART" id="SM00353">
    <property type="entry name" value="HLH"/>
    <property type="match status" value="1"/>
</dbReference>
<evidence type="ECO:0000256" key="1">
    <source>
        <dbReference type="ARBA" id="ARBA00022473"/>
    </source>
</evidence>
<feature type="compositionally biased region" description="Basic and acidic residues" evidence="8">
    <location>
        <begin position="1"/>
        <end position="13"/>
    </location>
</feature>
<dbReference type="Gene3D" id="4.10.280.10">
    <property type="entry name" value="Helix-loop-helix DNA-binding domain"/>
    <property type="match status" value="1"/>
</dbReference>
<keyword evidence="3" id="KW-0524">Neurogenesis</keyword>
<evidence type="ECO:0000256" key="6">
    <source>
        <dbReference type="ARBA" id="ARBA00023163"/>
    </source>
</evidence>
<evidence type="ECO:0000256" key="7">
    <source>
        <dbReference type="ARBA" id="ARBA00023242"/>
    </source>
</evidence>
<protein>
    <submittedName>
        <fullName evidence="11">BHLH domain-containing protein</fullName>
    </submittedName>
</protein>
<organism evidence="10 11">
    <name type="scientific">Plectus sambesii</name>
    <dbReference type="NCBI Taxonomy" id="2011161"/>
    <lineage>
        <taxon>Eukaryota</taxon>
        <taxon>Metazoa</taxon>
        <taxon>Ecdysozoa</taxon>
        <taxon>Nematoda</taxon>
        <taxon>Chromadorea</taxon>
        <taxon>Plectida</taxon>
        <taxon>Plectina</taxon>
        <taxon>Plectoidea</taxon>
        <taxon>Plectidae</taxon>
        <taxon>Plectus</taxon>
    </lineage>
</organism>
<dbReference type="SUPFAM" id="SSF47459">
    <property type="entry name" value="HLH, helix-loop-helix DNA-binding domain"/>
    <property type="match status" value="1"/>
</dbReference>
<evidence type="ECO:0000256" key="2">
    <source>
        <dbReference type="ARBA" id="ARBA00022782"/>
    </source>
</evidence>
<name>A0A914UM36_9BILA</name>
<dbReference type="InterPro" id="IPR036638">
    <property type="entry name" value="HLH_DNA-bd_sf"/>
</dbReference>
<dbReference type="InterPro" id="IPR022575">
    <property type="entry name" value="NeuroD_DUF"/>
</dbReference>
<dbReference type="AlphaFoldDB" id="A0A914UM36"/>
<evidence type="ECO:0000256" key="4">
    <source>
        <dbReference type="ARBA" id="ARBA00023015"/>
    </source>
</evidence>
<dbReference type="PROSITE" id="PS50888">
    <property type="entry name" value="BHLH"/>
    <property type="match status" value="1"/>
</dbReference>
<feature type="domain" description="BHLH" evidence="9">
    <location>
        <begin position="57"/>
        <end position="109"/>
    </location>
</feature>
<evidence type="ECO:0000259" key="9">
    <source>
        <dbReference type="PROSITE" id="PS50888"/>
    </source>
</evidence>
<feature type="region of interest" description="Disordered" evidence="8">
    <location>
        <begin position="1"/>
        <end position="51"/>
    </location>
</feature>
<evidence type="ECO:0000256" key="5">
    <source>
        <dbReference type="ARBA" id="ARBA00023125"/>
    </source>
</evidence>
<dbReference type="GO" id="GO:0046983">
    <property type="term" value="F:protein dimerization activity"/>
    <property type="evidence" value="ECO:0007669"/>
    <property type="project" value="InterPro"/>
</dbReference>
<dbReference type="GO" id="GO:0045944">
    <property type="term" value="P:positive regulation of transcription by RNA polymerase II"/>
    <property type="evidence" value="ECO:0007669"/>
    <property type="project" value="TreeGrafter"/>
</dbReference>
<dbReference type="InterPro" id="IPR011598">
    <property type="entry name" value="bHLH_dom"/>
</dbReference>
<dbReference type="WBParaSite" id="PSAMB.scaffold107size78742.g2034.t1">
    <property type="protein sequence ID" value="PSAMB.scaffold107size78742.g2034.t1"/>
    <property type="gene ID" value="PSAMB.scaffold107size78742.g2034"/>
</dbReference>
<reference evidence="11" key="1">
    <citation type="submission" date="2022-11" db="UniProtKB">
        <authorList>
            <consortium name="WormBaseParasite"/>
        </authorList>
    </citation>
    <scope>IDENTIFICATION</scope>
</reference>
<dbReference type="PANTHER" id="PTHR19290:SF134">
    <property type="entry name" value="NEUROGENIC DIFFERENTIATION FACTOR 1"/>
    <property type="match status" value="1"/>
</dbReference>
<keyword evidence="7" id="KW-0539">Nucleus</keyword>
<keyword evidence="1" id="KW-0217">Developmental protein</keyword>
<dbReference type="PANTHER" id="PTHR19290">
    <property type="entry name" value="BASIC HELIX-LOOP-HELIX PROTEIN NEUROGENIN-RELATED"/>
    <property type="match status" value="1"/>
</dbReference>
<dbReference type="GO" id="GO:0007423">
    <property type="term" value="P:sensory organ development"/>
    <property type="evidence" value="ECO:0007669"/>
    <property type="project" value="TreeGrafter"/>
</dbReference>
<keyword evidence="5" id="KW-0238">DNA-binding</keyword>
<dbReference type="GO" id="GO:0070888">
    <property type="term" value="F:E-box binding"/>
    <property type="evidence" value="ECO:0007669"/>
    <property type="project" value="TreeGrafter"/>
</dbReference>
<keyword evidence="4" id="KW-0805">Transcription regulation</keyword>
<proteinExistence type="predicted"/>
<dbReference type="Pfam" id="PF00010">
    <property type="entry name" value="HLH"/>
    <property type="match status" value="1"/>
</dbReference>
<accession>A0A914UM36</accession>
<sequence>MDMKVSVRNHPEPDSSTGGLSPIKSASPPSIDASDKNKLDQSTRMPTTEKALPKSRLRRVKANGRERNRMHGLNKALDTLRACVPLSTHHQKLSKIETLRLARNYITALDRILQTGHNPSSFEYAQILCRGMSQTTTNLIASYLHVHPRLLMPDHFAAVYRAQGMSVAPPMDAHTSDFVGRVYPQGHPEDCAFSPPIHGGFGDLLSGLNSELRQQPTPHVATVSSTVYPQPPSEQYYNASYEFVATPNSSFDASGYSYDSPVADNVYHDSGYDTSGLTAQSF</sequence>
<keyword evidence="2" id="KW-0221">Differentiation</keyword>
<dbReference type="GO" id="GO:0061564">
    <property type="term" value="P:axon development"/>
    <property type="evidence" value="ECO:0007669"/>
    <property type="project" value="TreeGrafter"/>
</dbReference>